<name>A0A0D1C6S0_MYCMD</name>
<reference evidence="2 3" key="1">
    <citation type="journal article" date="2006" name="Nature">
        <title>Insights from the genome of the biotrophic fungal plant pathogen Ustilago maydis.</title>
        <authorList>
            <person name="Kamper J."/>
            <person name="Kahmann R."/>
            <person name="Bolker M."/>
            <person name="Ma L.J."/>
            <person name="Brefort T."/>
            <person name="Saville B.J."/>
            <person name="Banuett F."/>
            <person name="Kronstad J.W."/>
            <person name="Gold S.E."/>
            <person name="Muller O."/>
            <person name="Perlin M.H."/>
            <person name="Wosten H.A."/>
            <person name="de Vries R."/>
            <person name="Ruiz-Herrera J."/>
            <person name="Reynaga-Pena C.G."/>
            <person name="Snetselaar K."/>
            <person name="McCann M."/>
            <person name="Perez-Martin J."/>
            <person name="Feldbrugge M."/>
            <person name="Basse C.W."/>
            <person name="Steinberg G."/>
            <person name="Ibeas J.I."/>
            <person name="Holloman W."/>
            <person name="Guzman P."/>
            <person name="Farman M."/>
            <person name="Stajich J.E."/>
            <person name="Sentandreu R."/>
            <person name="Gonzalez-Prieto J.M."/>
            <person name="Kennell J.C."/>
            <person name="Molina L."/>
            <person name="Schirawski J."/>
            <person name="Mendoza-Mendoza A."/>
            <person name="Greilinger D."/>
            <person name="Munch K."/>
            <person name="Rossel N."/>
            <person name="Scherer M."/>
            <person name="Vranes M."/>
            <person name="Ladendorf O."/>
            <person name="Vincon V."/>
            <person name="Fuchs U."/>
            <person name="Sandrock B."/>
            <person name="Meng S."/>
            <person name="Ho E.C."/>
            <person name="Cahill M.J."/>
            <person name="Boyce K.J."/>
            <person name="Klose J."/>
            <person name="Klosterman S.J."/>
            <person name="Deelstra H.J."/>
            <person name="Ortiz-Castellanos L."/>
            <person name="Li W."/>
            <person name="Sanchez-Alonso P."/>
            <person name="Schreier P.H."/>
            <person name="Hauser-Hahn I."/>
            <person name="Vaupel M."/>
            <person name="Koopmann E."/>
            <person name="Friedrich G."/>
            <person name="Voss H."/>
            <person name="Schluter T."/>
            <person name="Margolis J."/>
            <person name="Platt D."/>
            <person name="Swimmer C."/>
            <person name="Gnirke A."/>
            <person name="Chen F."/>
            <person name="Vysotskaia V."/>
            <person name="Mannhaupt G."/>
            <person name="Guldener U."/>
            <person name="Munsterkotter M."/>
            <person name="Haase D."/>
            <person name="Oesterheld M."/>
            <person name="Mewes H.W."/>
            <person name="Mauceli E.W."/>
            <person name="DeCaprio D."/>
            <person name="Wade C.M."/>
            <person name="Butler J."/>
            <person name="Young S."/>
            <person name="Jaffe D.B."/>
            <person name="Calvo S."/>
            <person name="Nusbaum C."/>
            <person name="Galagan J."/>
            <person name="Birren B.W."/>
        </authorList>
    </citation>
    <scope>NUCLEOTIDE SEQUENCE [LARGE SCALE GENOMIC DNA]</scope>
    <source>
        <strain evidence="3">DSM 14603 / FGSC 9021 / UM521</strain>
    </source>
</reference>
<sequence>MLNSLVNAPRRHALVNSAHSTASSNHADSIQPSSATASLAGSSTLHSVAASTSTSTASLSATEHLRDTFNKRIRSLVYLKHSLQGRTTWFSTIQLHPDDLHAFFDNQRMHKRSLRYSILGLSLSAILDIPNPSDTARAIISLFNELDAYTDDNIVALTSATGADSFGTQRPKVRSFFKTGKQTLKRSTAAQAISEFGTIESGSGPASTLAASNEPNSYLMAPNIPFQLDFFQTFLTLCDMLTEVYYKLASFLPRDVGSAEAAVQQNPANLARASSPPTSISAHVSQDRDRTPSISHSFSSAAAAAVTDASADTTADKPGVVISAITQELLIKADAKIKKVVNVQLKEIDEFARQMIKDELASLDPLIQDLGLDTPVSRGSTVNSAAFPSTSTDSTHSSNPTTTTGLATTSTSALPFTFSNQPPSTTTPSKLSTRTASQFRRTSNAKSDAHHGHHHLNLGGTTATAPSINSADIALTTSRSGRLKRIVSPHPDVPSPNRLP</sequence>
<evidence type="ECO:0000313" key="3">
    <source>
        <dbReference type="Proteomes" id="UP000000561"/>
    </source>
</evidence>
<evidence type="ECO:0000256" key="1">
    <source>
        <dbReference type="SAM" id="MobiDB-lite"/>
    </source>
</evidence>
<evidence type="ECO:0000313" key="2">
    <source>
        <dbReference type="EMBL" id="KIS69292.1"/>
    </source>
</evidence>
<feature type="region of interest" description="Disordered" evidence="1">
    <location>
        <begin position="381"/>
        <end position="466"/>
    </location>
</feature>
<dbReference type="GeneID" id="23563340"/>
<feature type="compositionally biased region" description="Polar residues" evidence="1">
    <location>
        <begin position="275"/>
        <end position="284"/>
    </location>
</feature>
<dbReference type="OrthoDB" id="14339at2759"/>
<feature type="region of interest" description="Disordered" evidence="1">
    <location>
        <begin position="267"/>
        <end position="293"/>
    </location>
</feature>
<feature type="compositionally biased region" description="Polar residues" evidence="1">
    <location>
        <begin position="436"/>
        <end position="446"/>
    </location>
</feature>
<dbReference type="Proteomes" id="UP000000561">
    <property type="component" value="Chromosome 6"/>
</dbReference>
<dbReference type="KEGG" id="uma:UMAG_02635"/>
<organism evidence="2 3">
    <name type="scientific">Mycosarcoma maydis</name>
    <name type="common">Corn smut fungus</name>
    <name type="synonym">Ustilago maydis</name>
    <dbReference type="NCBI Taxonomy" id="5270"/>
    <lineage>
        <taxon>Eukaryota</taxon>
        <taxon>Fungi</taxon>
        <taxon>Dikarya</taxon>
        <taxon>Basidiomycota</taxon>
        <taxon>Ustilaginomycotina</taxon>
        <taxon>Ustilaginomycetes</taxon>
        <taxon>Ustilaginales</taxon>
        <taxon>Ustilaginaceae</taxon>
        <taxon>Mycosarcoma</taxon>
    </lineage>
</organism>
<gene>
    <name evidence="2" type="ORF">UMAG_02635</name>
</gene>
<feature type="compositionally biased region" description="Low complexity" evidence="1">
    <location>
        <begin position="401"/>
        <end position="414"/>
    </location>
</feature>
<dbReference type="InParanoid" id="A0A0D1C6S0"/>
<feature type="compositionally biased region" description="Low complexity" evidence="1">
    <location>
        <begin position="422"/>
        <end position="435"/>
    </location>
</feature>
<feature type="compositionally biased region" description="Polar residues" evidence="1">
    <location>
        <begin position="381"/>
        <end position="400"/>
    </location>
</feature>
<dbReference type="AlphaFoldDB" id="A0A0D1C6S0"/>
<keyword evidence="3" id="KW-1185">Reference proteome</keyword>
<dbReference type="OMA" id="FHTIMIT"/>
<accession>A0A0D1C6S0</accession>
<proteinExistence type="predicted"/>
<dbReference type="VEuPathDB" id="FungiDB:UMAG_02635"/>
<dbReference type="RefSeq" id="XP_011389030.1">
    <property type="nucleotide sequence ID" value="XM_011390728.1"/>
</dbReference>
<dbReference type="EMBL" id="CM003145">
    <property type="protein sequence ID" value="KIS69292.1"/>
    <property type="molecule type" value="Genomic_DNA"/>
</dbReference>
<dbReference type="eggNOG" id="ENOG502S1UN">
    <property type="taxonomic scope" value="Eukaryota"/>
</dbReference>
<feature type="compositionally biased region" description="Pro residues" evidence="1">
    <location>
        <begin position="491"/>
        <end position="500"/>
    </location>
</feature>
<dbReference type="PANTHER" id="PTHR37332">
    <property type="entry name" value="EXPRESSED PROTEIN"/>
    <property type="match status" value="1"/>
</dbReference>
<protein>
    <submittedName>
        <fullName evidence="2">Uncharacterized protein</fullName>
    </submittedName>
</protein>
<dbReference type="PANTHER" id="PTHR37332:SF1">
    <property type="entry name" value="ELMO DOMAIN-CONTAINING PROTEIN"/>
    <property type="match status" value="1"/>
</dbReference>
<feature type="region of interest" description="Disordered" evidence="1">
    <location>
        <begin position="480"/>
        <end position="500"/>
    </location>
</feature>